<feature type="binding site" description="axial binding residue" evidence="9">
    <location>
        <position position="430"/>
    </location>
    <ligand>
        <name>heme</name>
        <dbReference type="ChEBI" id="CHEBI:30413"/>
    </ligand>
    <ligandPart>
        <name>Fe</name>
        <dbReference type="ChEBI" id="CHEBI:18248"/>
    </ligandPart>
</feature>
<sequence>MDSFLSAALSILAGGVALWTTWMWTQWRAPHHLPPGPKPWPIIGNLLDFPMRDAAQVYVDWAAKCNSNIVHASAFGSHTLILNKREDAIELLENRSRKYSNRPYNPIIDMVGWQGNVALMQYGNFWRLHKKICQQSLRQEAAPLYNPVQLDKMKLFLRNLLETPEDFERHNKLFSVGIPLGTMYGYDVQGVDDPCVEAADESAFLAVRLLLPGGSILSVFPILRHIPAWFPGAVSRRIAEKARDLTQITMQVPMENLKKRMAEGPVAPSLVSTFLQERNSAANLSEREEEIVANVAYTVYGGTFFHLIATHPEVQKRAQEELDRIVGSSRLPVFEDREQLPYIEAIYREVLRWQPPLSLCIPHILSEDDYYKGYFIPKGTAVFANLWAMTHDEEVYKNPHKFVPERFLDANGALTKDDRVLAYGFGRRICVGKHVASSSMWLLMASILATFNLGKAQDEHGKDIPINDEYTDANGGFMQHKVHFHCSIKPRSDCVKELFMV</sequence>
<dbReference type="GO" id="GO:0004497">
    <property type="term" value="F:monooxygenase activity"/>
    <property type="evidence" value="ECO:0007669"/>
    <property type="project" value="UniProtKB-KW"/>
</dbReference>
<accession>A0A0D2KP48</accession>
<evidence type="ECO:0000256" key="6">
    <source>
        <dbReference type="ARBA" id="ARBA00023002"/>
    </source>
</evidence>
<comment type="pathway">
    <text evidence="2">Secondary metabolite biosynthesis.</text>
</comment>
<dbReference type="PRINTS" id="PR00385">
    <property type="entry name" value="P450"/>
</dbReference>
<evidence type="ECO:0000256" key="4">
    <source>
        <dbReference type="ARBA" id="ARBA00022617"/>
    </source>
</evidence>
<keyword evidence="5 9" id="KW-0479">Metal-binding</keyword>
<evidence type="ECO:0000256" key="8">
    <source>
        <dbReference type="ARBA" id="ARBA00023033"/>
    </source>
</evidence>
<comment type="similarity">
    <text evidence="3">Belongs to the cytochrome P450 family.</text>
</comment>
<keyword evidence="4 9" id="KW-0349">Heme</keyword>
<evidence type="ECO:0000256" key="1">
    <source>
        <dbReference type="ARBA" id="ARBA00001971"/>
    </source>
</evidence>
<comment type="cofactor">
    <cofactor evidence="1 9">
        <name>heme</name>
        <dbReference type="ChEBI" id="CHEBI:30413"/>
    </cofactor>
</comment>
<dbReference type="OrthoDB" id="2789670at2759"/>
<dbReference type="InterPro" id="IPR036396">
    <property type="entry name" value="Cyt_P450_sf"/>
</dbReference>
<keyword evidence="11" id="KW-1185">Reference proteome</keyword>
<dbReference type="GO" id="GO:0020037">
    <property type="term" value="F:heme binding"/>
    <property type="evidence" value="ECO:0007669"/>
    <property type="project" value="InterPro"/>
</dbReference>
<gene>
    <name evidence="10" type="ORF">HYPSUDRAFT_71398</name>
</gene>
<protein>
    <recommendedName>
        <fullName evidence="12">Cytochrome P450</fullName>
    </recommendedName>
</protein>
<dbReference type="InterPro" id="IPR001128">
    <property type="entry name" value="Cyt_P450"/>
</dbReference>
<dbReference type="EMBL" id="KN817622">
    <property type="protein sequence ID" value="KJA16392.1"/>
    <property type="molecule type" value="Genomic_DNA"/>
</dbReference>
<evidence type="ECO:0000256" key="7">
    <source>
        <dbReference type="ARBA" id="ARBA00023004"/>
    </source>
</evidence>
<dbReference type="PANTHER" id="PTHR46300">
    <property type="entry name" value="P450, PUTATIVE (EUROFUNG)-RELATED-RELATED"/>
    <property type="match status" value="1"/>
</dbReference>
<dbReference type="InterPro" id="IPR002401">
    <property type="entry name" value="Cyt_P450_E_grp-I"/>
</dbReference>
<evidence type="ECO:0008006" key="12">
    <source>
        <dbReference type="Google" id="ProtNLM"/>
    </source>
</evidence>
<evidence type="ECO:0000313" key="10">
    <source>
        <dbReference type="EMBL" id="KJA16392.1"/>
    </source>
</evidence>
<evidence type="ECO:0000256" key="3">
    <source>
        <dbReference type="ARBA" id="ARBA00010617"/>
    </source>
</evidence>
<proteinExistence type="inferred from homology"/>
<keyword evidence="8" id="KW-0503">Monooxygenase</keyword>
<dbReference type="Proteomes" id="UP000054270">
    <property type="component" value="Unassembled WGS sequence"/>
</dbReference>
<evidence type="ECO:0000256" key="2">
    <source>
        <dbReference type="ARBA" id="ARBA00005179"/>
    </source>
</evidence>
<keyword evidence="7 9" id="KW-0408">Iron</keyword>
<evidence type="ECO:0000256" key="5">
    <source>
        <dbReference type="ARBA" id="ARBA00022723"/>
    </source>
</evidence>
<dbReference type="PANTHER" id="PTHR46300:SF7">
    <property type="entry name" value="P450, PUTATIVE (EUROFUNG)-RELATED"/>
    <property type="match status" value="1"/>
</dbReference>
<dbReference type="SUPFAM" id="SSF48264">
    <property type="entry name" value="Cytochrome P450"/>
    <property type="match status" value="1"/>
</dbReference>
<dbReference type="OMA" id="ECLVWIA"/>
<dbReference type="AlphaFoldDB" id="A0A0D2KP48"/>
<dbReference type="Gene3D" id="1.10.630.10">
    <property type="entry name" value="Cytochrome P450"/>
    <property type="match status" value="1"/>
</dbReference>
<dbReference type="InterPro" id="IPR050364">
    <property type="entry name" value="Cytochrome_P450_fung"/>
</dbReference>
<keyword evidence="6" id="KW-0560">Oxidoreductase</keyword>
<dbReference type="Pfam" id="PF00067">
    <property type="entry name" value="p450"/>
    <property type="match status" value="1"/>
</dbReference>
<dbReference type="GO" id="GO:0005506">
    <property type="term" value="F:iron ion binding"/>
    <property type="evidence" value="ECO:0007669"/>
    <property type="project" value="InterPro"/>
</dbReference>
<name>A0A0D2KP48_HYPSF</name>
<organism evidence="10 11">
    <name type="scientific">Hypholoma sublateritium (strain FD-334 SS-4)</name>
    <dbReference type="NCBI Taxonomy" id="945553"/>
    <lineage>
        <taxon>Eukaryota</taxon>
        <taxon>Fungi</taxon>
        <taxon>Dikarya</taxon>
        <taxon>Basidiomycota</taxon>
        <taxon>Agaricomycotina</taxon>
        <taxon>Agaricomycetes</taxon>
        <taxon>Agaricomycetidae</taxon>
        <taxon>Agaricales</taxon>
        <taxon>Agaricineae</taxon>
        <taxon>Strophariaceae</taxon>
        <taxon>Hypholoma</taxon>
    </lineage>
</organism>
<evidence type="ECO:0000313" key="11">
    <source>
        <dbReference type="Proteomes" id="UP000054270"/>
    </source>
</evidence>
<reference evidence="11" key="1">
    <citation type="submission" date="2014-04" db="EMBL/GenBank/DDBJ databases">
        <title>Evolutionary Origins and Diversification of the Mycorrhizal Mutualists.</title>
        <authorList>
            <consortium name="DOE Joint Genome Institute"/>
            <consortium name="Mycorrhizal Genomics Consortium"/>
            <person name="Kohler A."/>
            <person name="Kuo A."/>
            <person name="Nagy L.G."/>
            <person name="Floudas D."/>
            <person name="Copeland A."/>
            <person name="Barry K.W."/>
            <person name="Cichocki N."/>
            <person name="Veneault-Fourrey C."/>
            <person name="LaButti K."/>
            <person name="Lindquist E.A."/>
            <person name="Lipzen A."/>
            <person name="Lundell T."/>
            <person name="Morin E."/>
            <person name="Murat C."/>
            <person name="Riley R."/>
            <person name="Ohm R."/>
            <person name="Sun H."/>
            <person name="Tunlid A."/>
            <person name="Henrissat B."/>
            <person name="Grigoriev I.V."/>
            <person name="Hibbett D.S."/>
            <person name="Martin F."/>
        </authorList>
    </citation>
    <scope>NUCLEOTIDE SEQUENCE [LARGE SCALE GENOMIC DNA]</scope>
    <source>
        <strain evidence="11">FD-334 SS-4</strain>
    </source>
</reference>
<dbReference type="CDD" id="cd11065">
    <property type="entry name" value="CYP64-like"/>
    <property type="match status" value="1"/>
</dbReference>
<evidence type="ECO:0000256" key="9">
    <source>
        <dbReference type="PIRSR" id="PIRSR602401-1"/>
    </source>
</evidence>
<dbReference type="GO" id="GO:0016705">
    <property type="term" value="F:oxidoreductase activity, acting on paired donors, with incorporation or reduction of molecular oxygen"/>
    <property type="evidence" value="ECO:0007669"/>
    <property type="project" value="InterPro"/>
</dbReference>
<dbReference type="STRING" id="945553.A0A0D2KP48"/>
<dbReference type="PRINTS" id="PR00463">
    <property type="entry name" value="EP450I"/>
</dbReference>